<evidence type="ECO:0000313" key="4">
    <source>
        <dbReference type="Proteomes" id="UP001527882"/>
    </source>
</evidence>
<protein>
    <submittedName>
        <fullName evidence="3">Uncharacterized protein</fullName>
    </submittedName>
</protein>
<feature type="signal peptide" evidence="2">
    <location>
        <begin position="1"/>
        <end position="23"/>
    </location>
</feature>
<sequence length="206" mass="21642">MNKRKLTFCLAVGLVSIPFVVHADTNTTSSQPGSVDDPVITKSYFDQNIKQKVADELGKQSITEDKVKQLIAAELAKQPSGGGTPSSSGSSGNTGTSSPSTTPAVSPSNLTILKLEQGQTLYGGQGTEFIVRTGKAQVFSTDDNGVADVTSGKDIAAGQTAELNHLLIVPREGRGLKPVAKQKDDIYIMVRGNYLLMNADGTKVTS</sequence>
<dbReference type="Proteomes" id="UP001527882">
    <property type="component" value="Unassembled WGS sequence"/>
</dbReference>
<feature type="chain" id="PRO_5046075531" evidence="2">
    <location>
        <begin position="24"/>
        <end position="206"/>
    </location>
</feature>
<gene>
    <name evidence="3" type="ORF">O9H85_21045</name>
</gene>
<reference evidence="3 4" key="1">
    <citation type="submission" date="2022-12" db="EMBL/GenBank/DDBJ databases">
        <title>Draft genome sequence of Paenibacillus sp. dW9.</title>
        <authorList>
            <person name="Choi E.-W."/>
            <person name="Kim D.-U."/>
        </authorList>
    </citation>
    <scope>NUCLEOTIDE SEQUENCE [LARGE SCALE GENOMIC DNA]</scope>
    <source>
        <strain evidence="4">dW9</strain>
    </source>
</reference>
<proteinExistence type="predicted"/>
<evidence type="ECO:0000256" key="1">
    <source>
        <dbReference type="SAM" id="MobiDB-lite"/>
    </source>
</evidence>
<feature type="region of interest" description="Disordered" evidence="1">
    <location>
        <begin position="76"/>
        <end position="106"/>
    </location>
</feature>
<comment type="caution">
    <text evidence="3">The sequence shown here is derived from an EMBL/GenBank/DDBJ whole genome shotgun (WGS) entry which is preliminary data.</text>
</comment>
<dbReference type="RefSeq" id="WP_269883388.1">
    <property type="nucleotide sequence ID" value="NZ_JAQAGZ010000014.1"/>
</dbReference>
<keyword evidence="4" id="KW-1185">Reference proteome</keyword>
<feature type="compositionally biased region" description="Low complexity" evidence="1">
    <location>
        <begin position="85"/>
        <end position="106"/>
    </location>
</feature>
<keyword evidence="2" id="KW-0732">Signal</keyword>
<dbReference type="EMBL" id="JAQAGZ010000014">
    <property type="protein sequence ID" value="MCZ8514860.1"/>
    <property type="molecule type" value="Genomic_DNA"/>
</dbReference>
<accession>A0ABT4QDC5</accession>
<organism evidence="3 4">
    <name type="scientific">Paenibacillus gyeongsangnamensis</name>
    <dbReference type="NCBI Taxonomy" id="3388067"/>
    <lineage>
        <taxon>Bacteria</taxon>
        <taxon>Bacillati</taxon>
        <taxon>Bacillota</taxon>
        <taxon>Bacilli</taxon>
        <taxon>Bacillales</taxon>
        <taxon>Paenibacillaceae</taxon>
        <taxon>Paenibacillus</taxon>
    </lineage>
</organism>
<evidence type="ECO:0000256" key="2">
    <source>
        <dbReference type="SAM" id="SignalP"/>
    </source>
</evidence>
<evidence type="ECO:0000313" key="3">
    <source>
        <dbReference type="EMBL" id="MCZ8514860.1"/>
    </source>
</evidence>
<name>A0ABT4QDC5_9BACL</name>